<dbReference type="AlphaFoldDB" id="A0A1S4AG51"/>
<dbReference type="SMR" id="A0A1S4AG51"/>
<sequence length="230" mass="26063">MDFIEGLPKAHGKEVIFVVVDRLSKAVHFMALKHPYTALEVAQIFIDDVFKLLGMPKTIVSNRDVVFTSKFWKELFKLQKVSLLTSTTYHPQTDGQTEVVNRRLQAIEATTRAVKSHLLRLQSRMKSQADRAGLIELMQSSKGLDKLHTLWLCLLSQRSTPAFHISQLKKKLGTHTTSTTLPVVHAEHGHVLLAPEAILDRRLAPKNGRSITQDLVKWLNVALEDNTWED</sequence>
<dbReference type="PaxDb" id="4097-A0A1S4AG51"/>
<protein>
    <recommendedName>
        <fullName evidence="4">Integrase catalytic domain-containing protein</fullName>
    </recommendedName>
</protein>
<dbReference type="Gene3D" id="3.30.420.10">
    <property type="entry name" value="Ribonuclease H-like superfamily/Ribonuclease H"/>
    <property type="match status" value="1"/>
</dbReference>
<evidence type="ECO:0000259" key="1">
    <source>
        <dbReference type="PROSITE" id="PS50013"/>
    </source>
</evidence>
<reference evidence="3" key="1">
    <citation type="submission" date="2025-08" db="UniProtKB">
        <authorList>
            <consortium name="RefSeq"/>
        </authorList>
    </citation>
    <scope>IDENTIFICATION</scope>
</reference>
<organism evidence="3">
    <name type="scientific">Nicotiana tabacum</name>
    <name type="common">Common tobacco</name>
    <dbReference type="NCBI Taxonomy" id="4097"/>
    <lineage>
        <taxon>Eukaryota</taxon>
        <taxon>Viridiplantae</taxon>
        <taxon>Streptophyta</taxon>
        <taxon>Embryophyta</taxon>
        <taxon>Tracheophyta</taxon>
        <taxon>Spermatophyta</taxon>
        <taxon>Magnoliopsida</taxon>
        <taxon>eudicotyledons</taxon>
        <taxon>Gunneridae</taxon>
        <taxon>Pentapetalae</taxon>
        <taxon>asterids</taxon>
        <taxon>lamiids</taxon>
        <taxon>Solanales</taxon>
        <taxon>Solanaceae</taxon>
        <taxon>Nicotianoideae</taxon>
        <taxon>Nicotianeae</taxon>
        <taxon>Nicotiana</taxon>
    </lineage>
</organism>
<feature type="domain" description="Integrase catalytic" evidence="2">
    <location>
        <begin position="1"/>
        <end position="106"/>
    </location>
</feature>
<dbReference type="KEGG" id="nta:107797068"/>
<evidence type="ECO:0008006" key="4">
    <source>
        <dbReference type="Google" id="ProtNLM"/>
    </source>
</evidence>
<dbReference type="PANTHER" id="PTHR35046">
    <property type="entry name" value="ZINC KNUCKLE (CCHC-TYPE) FAMILY PROTEIN"/>
    <property type="match status" value="1"/>
</dbReference>
<dbReference type="OrthoDB" id="1304599at2759"/>
<gene>
    <name evidence="3" type="primary">LOC107797068</name>
</gene>
<dbReference type="GO" id="GO:0015074">
    <property type="term" value="P:DNA integration"/>
    <property type="evidence" value="ECO:0007669"/>
    <property type="project" value="InterPro"/>
</dbReference>
<evidence type="ECO:0000313" key="3">
    <source>
        <dbReference type="RefSeq" id="XP_016475408.1"/>
    </source>
</evidence>
<feature type="domain" description="Chromo" evidence="1">
    <location>
        <begin position="193"/>
        <end position="230"/>
    </location>
</feature>
<dbReference type="GO" id="GO:0003676">
    <property type="term" value="F:nucleic acid binding"/>
    <property type="evidence" value="ECO:0007669"/>
    <property type="project" value="InterPro"/>
</dbReference>
<dbReference type="InterPro" id="IPR000953">
    <property type="entry name" value="Chromo/chromo_shadow_dom"/>
</dbReference>
<dbReference type="STRING" id="4097.A0A1S4AG51"/>
<dbReference type="RefSeq" id="XP_016475408.1">
    <property type="nucleotide sequence ID" value="XM_016619922.1"/>
</dbReference>
<dbReference type="InterPro" id="IPR001584">
    <property type="entry name" value="Integrase_cat-core"/>
</dbReference>
<evidence type="ECO:0000259" key="2">
    <source>
        <dbReference type="PROSITE" id="PS50994"/>
    </source>
</evidence>
<dbReference type="InterPro" id="IPR036397">
    <property type="entry name" value="RNaseH_sf"/>
</dbReference>
<dbReference type="PANTHER" id="PTHR35046:SF18">
    <property type="entry name" value="RNA-DIRECTED DNA POLYMERASE"/>
    <property type="match status" value="1"/>
</dbReference>
<dbReference type="CDD" id="cd00024">
    <property type="entry name" value="CD_CSD"/>
    <property type="match status" value="1"/>
</dbReference>
<dbReference type="InterPro" id="IPR016197">
    <property type="entry name" value="Chromo-like_dom_sf"/>
</dbReference>
<dbReference type="PROSITE" id="PS50013">
    <property type="entry name" value="CHROMO_2"/>
    <property type="match status" value="1"/>
</dbReference>
<accession>A0A1S4AG51</accession>
<proteinExistence type="predicted"/>
<dbReference type="InterPro" id="IPR012337">
    <property type="entry name" value="RNaseH-like_sf"/>
</dbReference>
<dbReference type="SUPFAM" id="SSF53098">
    <property type="entry name" value="Ribonuclease H-like"/>
    <property type="match status" value="1"/>
</dbReference>
<dbReference type="SUPFAM" id="SSF54160">
    <property type="entry name" value="Chromo domain-like"/>
    <property type="match status" value="1"/>
</dbReference>
<dbReference type="PROSITE" id="PS50994">
    <property type="entry name" value="INTEGRASE"/>
    <property type="match status" value="1"/>
</dbReference>
<name>A0A1S4AG51_TOBAC</name>